<evidence type="ECO:0000313" key="2">
    <source>
        <dbReference type="Proteomes" id="UP000789901"/>
    </source>
</evidence>
<protein>
    <submittedName>
        <fullName evidence="1">15040_t:CDS:1</fullName>
    </submittedName>
</protein>
<gene>
    <name evidence="1" type="ORF">GMARGA_LOCUS17197</name>
</gene>
<keyword evidence="2" id="KW-1185">Reference proteome</keyword>
<evidence type="ECO:0000313" key="1">
    <source>
        <dbReference type="EMBL" id="CAG8758527.1"/>
    </source>
</evidence>
<name>A0ABN7VCU5_GIGMA</name>
<organism evidence="1 2">
    <name type="scientific">Gigaspora margarita</name>
    <dbReference type="NCBI Taxonomy" id="4874"/>
    <lineage>
        <taxon>Eukaryota</taxon>
        <taxon>Fungi</taxon>
        <taxon>Fungi incertae sedis</taxon>
        <taxon>Mucoromycota</taxon>
        <taxon>Glomeromycotina</taxon>
        <taxon>Glomeromycetes</taxon>
        <taxon>Diversisporales</taxon>
        <taxon>Gigasporaceae</taxon>
        <taxon>Gigaspora</taxon>
    </lineage>
</organism>
<accession>A0ABN7VCU5</accession>
<reference evidence="1 2" key="1">
    <citation type="submission" date="2021-06" db="EMBL/GenBank/DDBJ databases">
        <authorList>
            <person name="Kallberg Y."/>
            <person name="Tangrot J."/>
            <person name="Rosling A."/>
        </authorList>
    </citation>
    <scope>NUCLEOTIDE SEQUENCE [LARGE SCALE GENOMIC DNA]</scope>
    <source>
        <strain evidence="1 2">120-4 pot B 10/14</strain>
    </source>
</reference>
<sequence>HGFVKPKNQLSFAAFTEKFLSTYLGGRHEQYDKDEFKNLDLKVECGKKLLGLT</sequence>
<dbReference type="EMBL" id="CAJVQB010012879">
    <property type="protein sequence ID" value="CAG8758527.1"/>
    <property type="molecule type" value="Genomic_DNA"/>
</dbReference>
<dbReference type="Proteomes" id="UP000789901">
    <property type="component" value="Unassembled WGS sequence"/>
</dbReference>
<feature type="non-terminal residue" evidence="1">
    <location>
        <position position="1"/>
    </location>
</feature>
<comment type="caution">
    <text evidence="1">The sequence shown here is derived from an EMBL/GenBank/DDBJ whole genome shotgun (WGS) entry which is preliminary data.</text>
</comment>
<proteinExistence type="predicted"/>